<dbReference type="PROSITE" id="PS51257">
    <property type="entry name" value="PROKAR_LIPOPROTEIN"/>
    <property type="match status" value="1"/>
</dbReference>
<dbReference type="Pfam" id="PF11827">
    <property type="entry name" value="DUF3347"/>
    <property type="match status" value="1"/>
</dbReference>
<name>A0A2X2JE73_SPHMU</name>
<dbReference type="GeneID" id="97179529"/>
<dbReference type="InterPro" id="IPR021782">
    <property type="entry name" value="DUF3347"/>
</dbReference>
<sequence length="192" mass="20758">MKYVISTVLGIAVFILSACNGNSEKKNSSAEAHTDTTAHANHTASAEPTIPGLFGQYGKLVSALSSDDDKEAVFAAQGLVKTLYSLDTTRFNAEQLKAYKDISASIEENGVHIAANLGSIQHQREHLVMLGEDFYDLAKSFDLGKPVYKIACPKFNDGKGAFWLSETKEIKNPYYGAKMPGCGSVTETITKN</sequence>
<gene>
    <name evidence="1" type="ORF">NCTC11343_04608</name>
</gene>
<accession>A0A2X2JE73</accession>
<reference evidence="1 2" key="1">
    <citation type="submission" date="2018-06" db="EMBL/GenBank/DDBJ databases">
        <authorList>
            <consortium name="Pathogen Informatics"/>
            <person name="Doyle S."/>
        </authorList>
    </citation>
    <scope>NUCLEOTIDE SEQUENCE [LARGE SCALE GENOMIC DNA]</scope>
    <source>
        <strain evidence="1 2">NCTC11343</strain>
    </source>
</reference>
<evidence type="ECO:0000313" key="2">
    <source>
        <dbReference type="Proteomes" id="UP000251241"/>
    </source>
</evidence>
<protein>
    <submittedName>
        <fullName evidence="1">Protein of uncharacterized function (DUF3347)</fullName>
    </submittedName>
</protein>
<organism evidence="1 2">
    <name type="scientific">Sphingobacterium multivorum</name>
    <dbReference type="NCBI Taxonomy" id="28454"/>
    <lineage>
        <taxon>Bacteria</taxon>
        <taxon>Pseudomonadati</taxon>
        <taxon>Bacteroidota</taxon>
        <taxon>Sphingobacteriia</taxon>
        <taxon>Sphingobacteriales</taxon>
        <taxon>Sphingobacteriaceae</taxon>
        <taxon>Sphingobacterium</taxon>
    </lineage>
</organism>
<proteinExistence type="predicted"/>
<evidence type="ECO:0000313" key="1">
    <source>
        <dbReference type="EMBL" id="SPZ92602.1"/>
    </source>
</evidence>
<dbReference type="RefSeq" id="WP_088162398.1">
    <property type="nucleotide sequence ID" value="NZ_CP069793.1"/>
</dbReference>
<dbReference type="EMBL" id="UAUU01000011">
    <property type="protein sequence ID" value="SPZ92602.1"/>
    <property type="molecule type" value="Genomic_DNA"/>
</dbReference>
<dbReference type="AlphaFoldDB" id="A0A2X2JE73"/>
<dbReference type="Proteomes" id="UP000251241">
    <property type="component" value="Unassembled WGS sequence"/>
</dbReference>